<dbReference type="GO" id="GO:0003796">
    <property type="term" value="F:lysozyme activity"/>
    <property type="evidence" value="ECO:0007669"/>
    <property type="project" value="UniProtKB-EC"/>
</dbReference>
<dbReference type="InterPro" id="IPR002053">
    <property type="entry name" value="Glyco_hydro_25"/>
</dbReference>
<dbReference type="EMBL" id="BK014960">
    <property type="protein sequence ID" value="DAD84460.1"/>
    <property type="molecule type" value="Genomic_DNA"/>
</dbReference>
<dbReference type="GO" id="GO:0016998">
    <property type="term" value="P:cell wall macromolecule catabolic process"/>
    <property type="evidence" value="ECO:0007669"/>
    <property type="project" value="InterPro"/>
</dbReference>
<name>A0A8S5MQG5_9CAUD</name>
<proteinExistence type="inferred from homology"/>
<organism evidence="4">
    <name type="scientific">Myoviridae sp. ctCjb12</name>
    <dbReference type="NCBI Taxonomy" id="2826631"/>
    <lineage>
        <taxon>Viruses</taxon>
        <taxon>Duplodnaviria</taxon>
        <taxon>Heunggongvirae</taxon>
        <taxon>Uroviricota</taxon>
        <taxon>Caudoviricetes</taxon>
    </lineage>
</organism>
<protein>
    <recommendedName>
        <fullName evidence="3">lysozyme</fullName>
        <ecNumber evidence="3">3.2.1.17</ecNumber>
    </recommendedName>
</protein>
<dbReference type="PROSITE" id="PS51904">
    <property type="entry name" value="GLYCOSYL_HYDROL_F25_2"/>
    <property type="match status" value="1"/>
</dbReference>
<sequence length="226" mass="25177">MLPIMDVSRWQGRIDWDKVKASGLVSGVMLRALGNSAEDKPSKPYIDPTFERNYAECQRLGIPVGVYYYCKAVNTAEADAELALLRKVLTGKTVQLPVAVDIEDTYVQAPLDKQTLTDIAAHALAAIEQMGFYAMLYTGLYFGQTNLYMGGAALKKYDVWLARYPKDKTKTKPEDKPKTDFAFGMWQYTSTVRVPGVSGNVDLSHAYKNYAKIIAKKGLTRLREGA</sequence>
<reference evidence="4" key="1">
    <citation type="journal article" date="2021" name="Proc. Natl. Acad. Sci. U.S.A.">
        <title>A Catalog of Tens of Thousands of Viruses from Human Metagenomes Reveals Hidden Associations with Chronic Diseases.</title>
        <authorList>
            <person name="Tisza M.J."/>
            <person name="Buck C.B."/>
        </authorList>
    </citation>
    <scope>NUCLEOTIDE SEQUENCE</scope>
    <source>
        <strain evidence="4">CtCjb12</strain>
    </source>
</reference>
<dbReference type="PANTHER" id="PTHR34135">
    <property type="entry name" value="LYSOZYME"/>
    <property type="match status" value="1"/>
</dbReference>
<evidence type="ECO:0000256" key="2">
    <source>
        <dbReference type="ARBA" id="ARBA00010646"/>
    </source>
</evidence>
<accession>A0A8S5MQG5</accession>
<comment type="similarity">
    <text evidence="2">Belongs to the glycosyl hydrolase 25 family.</text>
</comment>
<dbReference type="Pfam" id="PF01183">
    <property type="entry name" value="Glyco_hydro_25"/>
    <property type="match status" value="1"/>
</dbReference>
<comment type="catalytic activity">
    <reaction evidence="1">
        <text>Hydrolysis of (1-&gt;4)-beta-linkages between N-acetylmuramic acid and N-acetyl-D-glucosamine residues in a peptidoglycan and between N-acetyl-D-glucosamine residues in chitodextrins.</text>
        <dbReference type="EC" id="3.2.1.17"/>
    </reaction>
</comment>
<dbReference type="GO" id="GO:0009253">
    <property type="term" value="P:peptidoglycan catabolic process"/>
    <property type="evidence" value="ECO:0007669"/>
    <property type="project" value="InterPro"/>
</dbReference>
<dbReference type="SUPFAM" id="SSF51445">
    <property type="entry name" value="(Trans)glycosidases"/>
    <property type="match status" value="1"/>
</dbReference>
<evidence type="ECO:0000256" key="3">
    <source>
        <dbReference type="ARBA" id="ARBA00012732"/>
    </source>
</evidence>
<dbReference type="CDD" id="cd06414">
    <property type="entry name" value="GH25_LytC-like"/>
    <property type="match status" value="1"/>
</dbReference>
<evidence type="ECO:0000313" key="4">
    <source>
        <dbReference type="EMBL" id="DAD84460.1"/>
    </source>
</evidence>
<dbReference type="PANTHER" id="PTHR34135:SF2">
    <property type="entry name" value="LYSOZYME"/>
    <property type="match status" value="1"/>
</dbReference>
<dbReference type="EC" id="3.2.1.17" evidence="3"/>
<dbReference type="InterPro" id="IPR017853">
    <property type="entry name" value="GH"/>
</dbReference>
<dbReference type="Gene3D" id="3.20.20.80">
    <property type="entry name" value="Glycosidases"/>
    <property type="match status" value="1"/>
</dbReference>
<evidence type="ECO:0000256" key="1">
    <source>
        <dbReference type="ARBA" id="ARBA00000632"/>
    </source>
</evidence>
<dbReference type="GO" id="GO:0016052">
    <property type="term" value="P:carbohydrate catabolic process"/>
    <property type="evidence" value="ECO:0007669"/>
    <property type="project" value="TreeGrafter"/>
</dbReference>